<protein>
    <submittedName>
        <fullName evidence="3">Putative regulatory protein, FmdB family</fullName>
    </submittedName>
</protein>
<dbReference type="Pfam" id="PF09723">
    <property type="entry name" value="Zn_ribbon_8"/>
    <property type="match status" value="1"/>
</dbReference>
<feature type="domain" description="Putative regulatory protein FmdB zinc ribbon" evidence="2">
    <location>
        <begin position="1"/>
        <end position="41"/>
    </location>
</feature>
<dbReference type="RefSeq" id="WP_103954140.1">
    <property type="nucleotide sequence ID" value="NZ_FNVT01000001.1"/>
</dbReference>
<sequence length="93" mass="9904">MATYAYQCADCGPFEVRRPIGTAEPRAECAGCGAPAPRVFTPPLLARTPPAKARALRAQEASAHEPRVVDGVPPAERRPAPPPDPRWAGLPRP</sequence>
<proteinExistence type="predicted"/>
<name>A0A1H5UPX3_9ACTN</name>
<gene>
    <name evidence="3" type="ORF">SAMN05444920_101603</name>
</gene>
<dbReference type="AlphaFoldDB" id="A0A1H5UPX3"/>
<dbReference type="OrthoDB" id="9792898at2"/>
<reference evidence="3 4" key="1">
    <citation type="submission" date="2016-10" db="EMBL/GenBank/DDBJ databases">
        <authorList>
            <person name="de Groot N.N."/>
        </authorList>
    </citation>
    <scope>NUCLEOTIDE SEQUENCE [LARGE SCALE GENOMIC DNA]</scope>
    <source>
        <strain evidence="3 4">CGMCC 4.7037</strain>
    </source>
</reference>
<keyword evidence="4" id="KW-1185">Reference proteome</keyword>
<evidence type="ECO:0000259" key="2">
    <source>
        <dbReference type="SMART" id="SM00834"/>
    </source>
</evidence>
<organism evidence="3 4">
    <name type="scientific">Nonomuraea solani</name>
    <dbReference type="NCBI Taxonomy" id="1144553"/>
    <lineage>
        <taxon>Bacteria</taxon>
        <taxon>Bacillati</taxon>
        <taxon>Actinomycetota</taxon>
        <taxon>Actinomycetes</taxon>
        <taxon>Streptosporangiales</taxon>
        <taxon>Streptosporangiaceae</taxon>
        <taxon>Nonomuraea</taxon>
    </lineage>
</organism>
<evidence type="ECO:0000313" key="3">
    <source>
        <dbReference type="EMBL" id="SEF77132.1"/>
    </source>
</evidence>
<dbReference type="SMART" id="SM00834">
    <property type="entry name" value="CxxC_CXXC_SSSS"/>
    <property type="match status" value="1"/>
</dbReference>
<accession>A0A1H5UPX3</accession>
<dbReference type="EMBL" id="FNVT01000001">
    <property type="protein sequence ID" value="SEF77132.1"/>
    <property type="molecule type" value="Genomic_DNA"/>
</dbReference>
<dbReference type="Proteomes" id="UP000236732">
    <property type="component" value="Unassembled WGS sequence"/>
</dbReference>
<evidence type="ECO:0000256" key="1">
    <source>
        <dbReference type="SAM" id="MobiDB-lite"/>
    </source>
</evidence>
<evidence type="ECO:0000313" key="4">
    <source>
        <dbReference type="Proteomes" id="UP000236732"/>
    </source>
</evidence>
<dbReference type="NCBIfam" id="TIGR02605">
    <property type="entry name" value="CxxC_CxxC_SSSS"/>
    <property type="match status" value="1"/>
</dbReference>
<feature type="region of interest" description="Disordered" evidence="1">
    <location>
        <begin position="50"/>
        <end position="93"/>
    </location>
</feature>
<dbReference type="InterPro" id="IPR013429">
    <property type="entry name" value="Regulatory_FmdB_Zinc_ribbon"/>
</dbReference>